<proteinExistence type="predicted"/>
<protein>
    <recommendedName>
        <fullName evidence="5">Holin</fullName>
    </recommendedName>
</protein>
<keyword evidence="2" id="KW-0812">Transmembrane</keyword>
<feature type="region of interest" description="Disordered" evidence="1">
    <location>
        <begin position="1"/>
        <end position="22"/>
    </location>
</feature>
<evidence type="ECO:0000313" key="4">
    <source>
        <dbReference type="Proteomes" id="UP001139451"/>
    </source>
</evidence>
<evidence type="ECO:0000256" key="1">
    <source>
        <dbReference type="SAM" id="MobiDB-lite"/>
    </source>
</evidence>
<feature type="transmembrane region" description="Helical" evidence="2">
    <location>
        <begin position="62"/>
        <end position="80"/>
    </location>
</feature>
<dbReference type="RefSeq" id="WP_254295052.1">
    <property type="nucleotide sequence ID" value="NZ_JAMLDX010000014.1"/>
</dbReference>
<dbReference type="Proteomes" id="UP001139451">
    <property type="component" value="Unassembled WGS sequence"/>
</dbReference>
<organism evidence="3 4">
    <name type="scientific">Sphingomonas tagetis</name>
    <dbReference type="NCBI Taxonomy" id="2949092"/>
    <lineage>
        <taxon>Bacteria</taxon>
        <taxon>Pseudomonadati</taxon>
        <taxon>Pseudomonadota</taxon>
        <taxon>Alphaproteobacteria</taxon>
        <taxon>Sphingomonadales</taxon>
        <taxon>Sphingomonadaceae</taxon>
        <taxon>Sphingomonas</taxon>
    </lineage>
</organism>
<accession>A0A9X2KMN6</accession>
<sequence>MTDLNPDTPDKPIEVSASPAPAQTATGARDILLLVAALPALVAILGKRDVKALIDWLASEPGLAFVGLLLAIGTAAYRQWHARRTHAEQLKMAEATPDRVAIVKK</sequence>
<comment type="caution">
    <text evidence="3">The sequence shown here is derived from an EMBL/GenBank/DDBJ whole genome shotgun (WGS) entry which is preliminary data.</text>
</comment>
<dbReference type="AlphaFoldDB" id="A0A9X2KMN6"/>
<reference evidence="3" key="1">
    <citation type="submission" date="2022-05" db="EMBL/GenBank/DDBJ databases">
        <title>Sphingomonas sp. strain MG17 Genome sequencing and assembly.</title>
        <authorList>
            <person name="Kim I."/>
        </authorList>
    </citation>
    <scope>NUCLEOTIDE SEQUENCE</scope>
    <source>
        <strain evidence="3">MG17</strain>
    </source>
</reference>
<name>A0A9X2KMN6_9SPHN</name>
<evidence type="ECO:0008006" key="5">
    <source>
        <dbReference type="Google" id="ProtNLM"/>
    </source>
</evidence>
<dbReference type="EMBL" id="JAMLDX010000014">
    <property type="protein sequence ID" value="MCP3731995.1"/>
    <property type="molecule type" value="Genomic_DNA"/>
</dbReference>
<keyword evidence="2" id="KW-1133">Transmembrane helix</keyword>
<gene>
    <name evidence="3" type="ORF">M9978_16340</name>
</gene>
<keyword evidence="2" id="KW-0472">Membrane</keyword>
<evidence type="ECO:0000256" key="2">
    <source>
        <dbReference type="SAM" id="Phobius"/>
    </source>
</evidence>
<keyword evidence="4" id="KW-1185">Reference proteome</keyword>
<evidence type="ECO:0000313" key="3">
    <source>
        <dbReference type="EMBL" id="MCP3731995.1"/>
    </source>
</evidence>